<dbReference type="SUPFAM" id="SSF102114">
    <property type="entry name" value="Radical SAM enzymes"/>
    <property type="match status" value="1"/>
</dbReference>
<dbReference type="SFLD" id="SFLDG01067">
    <property type="entry name" value="SPASM/twitch_domain_containing"/>
    <property type="match status" value="1"/>
</dbReference>
<evidence type="ECO:0000256" key="8">
    <source>
        <dbReference type="ARBA" id="ARBA00039667"/>
    </source>
</evidence>
<keyword evidence="5" id="KW-0408">Iron</keyword>
<keyword evidence="6" id="KW-0411">Iron-sulfur</keyword>
<comment type="cofactor">
    <cofactor evidence="1">
        <name>[4Fe-4S] cluster</name>
        <dbReference type="ChEBI" id="CHEBI:49883"/>
    </cofactor>
</comment>
<protein>
    <recommendedName>
        <fullName evidence="8">S-adenosylmethionine-dependent nucleotide dehydratase</fullName>
    </recommendedName>
</protein>
<gene>
    <name evidence="10" type="ORF">AAIR29_06370</name>
</gene>
<feature type="domain" description="Radical SAM core" evidence="9">
    <location>
        <begin position="7"/>
        <end position="237"/>
    </location>
</feature>
<organism evidence="10 11">
    <name type="scientific">Psychrobacter saeujeotis</name>
    <dbReference type="NCBI Taxonomy" id="3143436"/>
    <lineage>
        <taxon>Bacteria</taxon>
        <taxon>Pseudomonadati</taxon>
        <taxon>Pseudomonadota</taxon>
        <taxon>Gammaproteobacteria</taxon>
        <taxon>Moraxellales</taxon>
        <taxon>Moraxellaceae</taxon>
        <taxon>Psychrobacter</taxon>
    </lineage>
</organism>
<dbReference type="SFLD" id="SFLDS00029">
    <property type="entry name" value="Radical_SAM"/>
    <property type="match status" value="1"/>
</dbReference>
<dbReference type="SFLD" id="SFLDG01088">
    <property type="entry name" value="antiviral_proteins"/>
    <property type="match status" value="1"/>
</dbReference>
<dbReference type="PROSITE" id="PS51918">
    <property type="entry name" value="RADICAL_SAM"/>
    <property type="match status" value="1"/>
</dbReference>
<dbReference type="CDD" id="cd01335">
    <property type="entry name" value="Radical_SAM"/>
    <property type="match status" value="1"/>
</dbReference>
<comment type="caution">
    <text evidence="10">The sequence shown here is derived from an EMBL/GenBank/DDBJ whole genome shotgun (WGS) entry which is preliminary data.</text>
</comment>
<accession>A0ABU9X776</accession>
<evidence type="ECO:0000256" key="4">
    <source>
        <dbReference type="ARBA" id="ARBA00022723"/>
    </source>
</evidence>
<evidence type="ECO:0000313" key="11">
    <source>
        <dbReference type="Proteomes" id="UP001461960"/>
    </source>
</evidence>
<dbReference type="Gene3D" id="3.20.20.70">
    <property type="entry name" value="Aldolase class I"/>
    <property type="match status" value="1"/>
</dbReference>
<dbReference type="Proteomes" id="UP001461960">
    <property type="component" value="Unassembled WGS sequence"/>
</dbReference>
<dbReference type="InterPro" id="IPR006638">
    <property type="entry name" value="Elp3/MiaA/NifB-like_rSAM"/>
</dbReference>
<dbReference type="SMART" id="SM00729">
    <property type="entry name" value="Elp3"/>
    <property type="match status" value="1"/>
</dbReference>
<evidence type="ECO:0000256" key="6">
    <source>
        <dbReference type="ARBA" id="ARBA00023014"/>
    </source>
</evidence>
<dbReference type="EMBL" id="JBDGHN010000002">
    <property type="protein sequence ID" value="MEN2751256.1"/>
    <property type="molecule type" value="Genomic_DNA"/>
</dbReference>
<evidence type="ECO:0000256" key="7">
    <source>
        <dbReference type="ARBA" id="ARBA00023118"/>
    </source>
</evidence>
<reference evidence="10 11" key="1">
    <citation type="submission" date="2024-05" db="EMBL/GenBank/DDBJ databases">
        <authorList>
            <person name="Kim H.-Y."/>
            <person name="Kim E."/>
            <person name="Cai Y."/>
            <person name="Yang S.-M."/>
            <person name="Lee W."/>
        </authorList>
    </citation>
    <scope>NUCLEOTIDE SEQUENCE [LARGE SCALE GENOMIC DNA]</scope>
    <source>
        <strain evidence="10 11">FBL11</strain>
    </source>
</reference>
<dbReference type="Pfam" id="PF04055">
    <property type="entry name" value="Radical_SAM"/>
    <property type="match status" value="1"/>
</dbReference>
<dbReference type="RefSeq" id="WP_299219761.1">
    <property type="nucleotide sequence ID" value="NZ_JBDGHN010000002.1"/>
</dbReference>
<sequence length="302" mass="34922">MDNETKYQKELIVNWHITEACNHRCNYCFAKWDKQNNELMNNEESVSKLMDEIQKLPSILNNKYLTKFESIRLNLVGGETFLNLRKVTKIIHQAKQRQFNLSAITNGSRLNDELIELIADSFGSIGFSVDSLENATNIEIGRTEKNSVMNTNKVLTNINHIKKLNPSIDIKINTVVSSLNRLENLSTFIDKASPNKWKVFKVLPVVTRENEISQYDFIQFVQRHSKFEDIISSENNDEMTDSYLMIDPIGRFFQNSILGNGYSYSRPIINIGIDKALDETKFDANKFHNRYRNNLISSHQVS</sequence>
<evidence type="ECO:0000256" key="5">
    <source>
        <dbReference type="ARBA" id="ARBA00023004"/>
    </source>
</evidence>
<proteinExistence type="predicted"/>
<dbReference type="InterPro" id="IPR013785">
    <property type="entry name" value="Aldolase_TIM"/>
</dbReference>
<evidence type="ECO:0000259" key="9">
    <source>
        <dbReference type="PROSITE" id="PS51918"/>
    </source>
</evidence>
<evidence type="ECO:0000256" key="2">
    <source>
        <dbReference type="ARBA" id="ARBA00022485"/>
    </source>
</evidence>
<evidence type="ECO:0000256" key="1">
    <source>
        <dbReference type="ARBA" id="ARBA00001966"/>
    </source>
</evidence>
<dbReference type="InterPro" id="IPR007197">
    <property type="entry name" value="rSAM"/>
</dbReference>
<keyword evidence="2" id="KW-0004">4Fe-4S</keyword>
<keyword evidence="3" id="KW-0949">S-adenosyl-L-methionine</keyword>
<dbReference type="InterPro" id="IPR058240">
    <property type="entry name" value="rSAM_sf"/>
</dbReference>
<dbReference type="NCBIfam" id="NF038283">
    <property type="entry name" value="viperin_w_prok"/>
    <property type="match status" value="1"/>
</dbReference>
<keyword evidence="11" id="KW-1185">Reference proteome</keyword>
<name>A0ABU9X776_9GAMM</name>
<keyword evidence="7" id="KW-0051">Antiviral defense</keyword>
<dbReference type="InterPro" id="IPR051196">
    <property type="entry name" value="RSAD2/Viperin_antiviral"/>
</dbReference>
<dbReference type="PANTHER" id="PTHR21339:SF0">
    <property type="entry name" value="S-ADENOSYLMETHIONINE-DEPENDENT NUCLEOTIDE DEHYDRATASE RSAD2"/>
    <property type="match status" value="1"/>
</dbReference>
<evidence type="ECO:0000256" key="3">
    <source>
        <dbReference type="ARBA" id="ARBA00022691"/>
    </source>
</evidence>
<evidence type="ECO:0000313" key="10">
    <source>
        <dbReference type="EMBL" id="MEN2751256.1"/>
    </source>
</evidence>
<dbReference type="PANTHER" id="PTHR21339">
    <property type="entry name" value="RADICAL S-ADENOSYL METHIONINE DOMAIN-CONTAINING PROTEIN 2"/>
    <property type="match status" value="1"/>
</dbReference>
<keyword evidence="4" id="KW-0479">Metal-binding</keyword>